<feature type="transmembrane region" description="Helical" evidence="2">
    <location>
        <begin position="6"/>
        <end position="24"/>
    </location>
</feature>
<dbReference type="AlphaFoldDB" id="A0A2T4USG7"/>
<dbReference type="Gene3D" id="3.40.50.1820">
    <property type="entry name" value="alpha/beta hydrolase"/>
    <property type="match status" value="1"/>
</dbReference>
<keyword evidence="2" id="KW-0812">Transmembrane</keyword>
<name>A0A2T4USG7_9MICO</name>
<keyword evidence="2" id="KW-0472">Membrane</keyword>
<dbReference type="PANTHER" id="PTHR48081:SF6">
    <property type="entry name" value="PEPTIDASE S9 PROLYL OLIGOPEPTIDASE CATALYTIC DOMAIN-CONTAINING PROTEIN"/>
    <property type="match status" value="1"/>
</dbReference>
<dbReference type="InterPro" id="IPR029058">
    <property type="entry name" value="AB_hydrolase_fold"/>
</dbReference>
<keyword evidence="2" id="KW-1133">Transmembrane helix</keyword>
<proteinExistence type="predicted"/>
<evidence type="ECO:0000313" key="5">
    <source>
        <dbReference type="Proteomes" id="UP000241085"/>
    </source>
</evidence>
<feature type="domain" description="BD-FAE-like" evidence="3">
    <location>
        <begin position="164"/>
        <end position="369"/>
    </location>
</feature>
<reference evidence="4 5" key="1">
    <citation type="submission" date="2018-03" db="EMBL/GenBank/DDBJ databases">
        <title>Bacteriophage NCPPB3778 and a type I-E CRISPR drive the evolution of the US Biological Select Agent, Rathayibacter toxicus.</title>
        <authorList>
            <person name="Davis E.W.II."/>
            <person name="Tabima J.F."/>
            <person name="Weisberg A.J."/>
            <person name="Dantas Lopes L."/>
            <person name="Wiseman M.S."/>
            <person name="Wiseman M.S."/>
            <person name="Pupko T."/>
            <person name="Belcher M.S."/>
            <person name="Sechler A.J."/>
            <person name="Tancos M.A."/>
            <person name="Schroeder B.K."/>
            <person name="Murray T.D."/>
            <person name="Luster D.G."/>
            <person name="Schneider W.L."/>
            <person name="Rogers E."/>
            <person name="Andreote F.D."/>
            <person name="Grunwald N.J."/>
            <person name="Putnam M.L."/>
            <person name="Chang J.H."/>
        </authorList>
    </citation>
    <scope>NUCLEOTIDE SEQUENCE [LARGE SCALE GENOMIC DNA]</scope>
    <source>
        <strain evidence="4 5">DSM 15933</strain>
    </source>
</reference>
<dbReference type="InterPro" id="IPR050300">
    <property type="entry name" value="GDXG_lipolytic_enzyme"/>
</dbReference>
<dbReference type="PANTHER" id="PTHR48081">
    <property type="entry name" value="AB HYDROLASE SUPERFAMILY PROTEIN C4A8.06C"/>
    <property type="match status" value="1"/>
</dbReference>
<organism evidence="4 5">
    <name type="scientific">Rathayibacter caricis DSM 15933</name>
    <dbReference type="NCBI Taxonomy" id="1328867"/>
    <lineage>
        <taxon>Bacteria</taxon>
        <taxon>Bacillati</taxon>
        <taxon>Actinomycetota</taxon>
        <taxon>Actinomycetes</taxon>
        <taxon>Micrococcales</taxon>
        <taxon>Microbacteriaceae</taxon>
        <taxon>Rathayibacter</taxon>
    </lineage>
</organism>
<dbReference type="RefSeq" id="WP_107574149.1">
    <property type="nucleotide sequence ID" value="NZ_PZPL01000001.1"/>
</dbReference>
<dbReference type="SUPFAM" id="SSF53474">
    <property type="entry name" value="alpha/beta-Hydrolases"/>
    <property type="match status" value="1"/>
</dbReference>
<dbReference type="InterPro" id="IPR049492">
    <property type="entry name" value="BD-FAE-like_dom"/>
</dbReference>
<comment type="caution">
    <text evidence="4">The sequence shown here is derived from an EMBL/GenBank/DDBJ whole genome shotgun (WGS) entry which is preliminary data.</text>
</comment>
<feature type="transmembrane region" description="Helical" evidence="2">
    <location>
        <begin position="57"/>
        <end position="78"/>
    </location>
</feature>
<evidence type="ECO:0000256" key="1">
    <source>
        <dbReference type="ARBA" id="ARBA00022801"/>
    </source>
</evidence>
<accession>A0A2T4USG7</accession>
<protein>
    <recommendedName>
        <fullName evidence="3">BD-FAE-like domain-containing protein</fullName>
    </recommendedName>
</protein>
<dbReference type="Pfam" id="PF20434">
    <property type="entry name" value="BD-FAE"/>
    <property type="match status" value="1"/>
</dbReference>
<dbReference type="Proteomes" id="UP000241085">
    <property type="component" value="Unassembled WGS sequence"/>
</dbReference>
<evidence type="ECO:0000259" key="3">
    <source>
        <dbReference type="Pfam" id="PF20434"/>
    </source>
</evidence>
<gene>
    <name evidence="4" type="ORF">C1I63_06005</name>
</gene>
<keyword evidence="1" id="KW-0378">Hydrolase</keyword>
<feature type="transmembrane region" description="Helical" evidence="2">
    <location>
        <begin position="33"/>
        <end position="51"/>
    </location>
</feature>
<evidence type="ECO:0000256" key="2">
    <source>
        <dbReference type="SAM" id="Phobius"/>
    </source>
</evidence>
<dbReference type="EMBL" id="PZPL01000001">
    <property type="protein sequence ID" value="PTL72446.1"/>
    <property type="molecule type" value="Genomic_DNA"/>
</dbReference>
<feature type="transmembrane region" description="Helical" evidence="2">
    <location>
        <begin position="90"/>
        <end position="114"/>
    </location>
</feature>
<dbReference type="GO" id="GO:0016787">
    <property type="term" value="F:hydrolase activity"/>
    <property type="evidence" value="ECO:0007669"/>
    <property type="project" value="UniProtKB-KW"/>
</dbReference>
<keyword evidence="5" id="KW-1185">Reference proteome</keyword>
<evidence type="ECO:0000313" key="4">
    <source>
        <dbReference type="EMBL" id="PTL72446.1"/>
    </source>
</evidence>
<sequence length="430" mass="45104">MVRFAPAFSVVSALLAATIAVVALRHDRLPGRHLLAGWAALTLVAQLASLLTGLHPVWIVALGASAVLAVATWVGAWRSRRPARGRAGRVLRGGGVLVAAIATALSVLLVSIAADPRPVATLLQSVGGSGNSFEPRRATETLELNGSLVTNDLEYGSTYPNSFLDVYIADGDPSVSRPTYVVVHGGGWIAGSKNDGDPNAPTGSAAYFALGAGPMLENGYNVVTLDYALAPEVPYPTPVIQLGEAMEFLERNGASYGLDMSRVILAGGSAGGQIVGQYAAIQTDQDYSRETGIAQTLDAERLEAVVFDSAGLVPADLGRTEAPDLMNDWLFDLSGRTYFGTSRAVLDEADVIEHVTAGFPPSFLADGNTGTFPDQVTELADTLTKLGVENRTELPPLEDAVLGHGYMAAESPSTDRYNEHKLAFLASVLG</sequence>